<dbReference type="GO" id="GO:0016020">
    <property type="term" value="C:membrane"/>
    <property type="evidence" value="ECO:0007669"/>
    <property type="project" value="UniProtKB-SubCell"/>
</dbReference>
<reference evidence="10 12" key="2">
    <citation type="journal article" date="2011" name="PLoS Biol.">
        <title>Modernizing reference genome assemblies.</title>
        <authorList>
            <person name="Church D.M."/>
            <person name="Schneider V.A."/>
            <person name="Graves T."/>
            <person name="Auger K."/>
            <person name="Cunningham F."/>
            <person name="Bouk N."/>
            <person name="Chen H.C."/>
            <person name="Agarwala R."/>
            <person name="McLaren W.M."/>
            <person name="Ritchie G.R."/>
            <person name="Albracht D."/>
            <person name="Kremitzki M."/>
            <person name="Rock S."/>
            <person name="Kotkiewicz H."/>
            <person name="Kremitzki C."/>
            <person name="Wollam A."/>
            <person name="Trani L."/>
            <person name="Fulton L."/>
            <person name="Fulton R."/>
            <person name="Matthews L."/>
            <person name="Whitehead S."/>
            <person name="Chow W."/>
            <person name="Torrance J."/>
            <person name="Dunn M."/>
            <person name="Harden G."/>
            <person name="Threadgold G."/>
            <person name="Wood J."/>
            <person name="Collins J."/>
            <person name="Heath P."/>
            <person name="Griffiths G."/>
            <person name="Pelan S."/>
            <person name="Grafham D."/>
            <person name="Eichler E.E."/>
            <person name="Weinstock G."/>
            <person name="Mardis E.R."/>
            <person name="Wilson R.K."/>
            <person name="Howe K."/>
            <person name="Flicek P."/>
            <person name="Hubbard T."/>
        </authorList>
    </citation>
    <scope>NUCLEOTIDE SEQUENCE [LARGE SCALE GENOMIC DNA]</scope>
    <source>
        <strain evidence="10 12">C57BL/6J</strain>
    </source>
</reference>
<accession>A2AP83</accession>
<protein>
    <submittedName>
        <fullName evidence="10">Fibronectin type III domain containing 3C2</fullName>
    </submittedName>
</protein>
<dbReference type="AGR" id="MGI:2685621"/>
<proteinExistence type="evidence at protein level"/>
<dbReference type="SMART" id="SM00060">
    <property type="entry name" value="FN3"/>
    <property type="match status" value="7"/>
</dbReference>
<feature type="transmembrane region" description="Helical" evidence="8">
    <location>
        <begin position="920"/>
        <end position="940"/>
    </location>
</feature>
<dbReference type="HOGENOM" id="CLU_004152_0_0_1"/>
<dbReference type="MGI" id="MGI:2685621">
    <property type="gene designation" value="Fnd3c2"/>
</dbReference>
<dbReference type="OrthoDB" id="443915at2759"/>
<dbReference type="FunFam" id="2.60.40.10:FF:000373">
    <property type="entry name" value="fibronectin type-III domain-containing protein 3A isoform X1"/>
    <property type="match status" value="1"/>
</dbReference>
<keyword evidence="3" id="KW-0677">Repeat</keyword>
<feature type="domain" description="Fibronectin type-III" evidence="9">
    <location>
        <begin position="800"/>
        <end position="897"/>
    </location>
</feature>
<reference evidence="10" key="3">
    <citation type="submission" date="2025-08" db="UniProtKB">
        <authorList>
            <consortium name="Ensembl"/>
        </authorList>
    </citation>
    <scope>IDENTIFICATION</scope>
    <source>
        <strain evidence="10">C57BL/6J</strain>
    </source>
</reference>
<dbReference type="PANTHER" id="PTHR24099:SF11">
    <property type="entry name" value="FIBRONECTIN TYPE III DOMAIN-CONTAINING 3BA-RELATED"/>
    <property type="match status" value="1"/>
</dbReference>
<dbReference type="CTD" id="331491"/>
<dbReference type="eggNOG" id="ENOG502SGM2">
    <property type="taxonomic scope" value="Eukaryota"/>
</dbReference>
<evidence type="ECO:0000313" key="11">
    <source>
        <dbReference type="MGI" id="MGI:2685621"/>
    </source>
</evidence>
<dbReference type="RefSeq" id="NP_001028596.2">
    <property type="nucleotide sequence ID" value="NM_001033424.3"/>
</dbReference>
<feature type="region of interest" description="Disordered" evidence="7">
    <location>
        <begin position="511"/>
        <end position="581"/>
    </location>
</feature>
<dbReference type="Pfam" id="PF00041">
    <property type="entry name" value="fn3"/>
    <property type="match status" value="5"/>
</dbReference>
<evidence type="ECO:0000256" key="4">
    <source>
        <dbReference type="ARBA" id="ARBA00022989"/>
    </source>
</evidence>
<dbReference type="SUPFAM" id="SSF49265">
    <property type="entry name" value="Fibronectin type III"/>
    <property type="match status" value="4"/>
</dbReference>
<dbReference type="GeneID" id="331491"/>
<dbReference type="InParanoid" id="A2AP83"/>
<evidence type="ECO:0007829" key="13">
    <source>
        <dbReference type="PeptideAtlas" id="A2AP83"/>
    </source>
</evidence>
<evidence type="ECO:0000256" key="7">
    <source>
        <dbReference type="SAM" id="MobiDB-lite"/>
    </source>
</evidence>
<evidence type="ECO:0000259" key="9">
    <source>
        <dbReference type="PROSITE" id="PS50853"/>
    </source>
</evidence>
<dbReference type="PhylomeDB" id="A2AP83"/>
<dbReference type="FunFam" id="2.60.40.10:FF:000180">
    <property type="entry name" value="Fibronectin type III domain containing 3A"/>
    <property type="match status" value="1"/>
</dbReference>
<gene>
    <name evidence="10 11" type="primary">Fnd3c2</name>
</gene>
<comment type="subcellular location">
    <subcellularLocation>
        <location evidence="1">Membrane</location>
        <topology evidence="1">Single-pass membrane protein</topology>
    </subcellularLocation>
</comment>
<evidence type="ECO:0000256" key="5">
    <source>
        <dbReference type="ARBA" id="ARBA00023136"/>
    </source>
</evidence>
<dbReference type="Proteomes" id="UP000000589">
    <property type="component" value="Chromosome X"/>
</dbReference>
<feature type="domain" description="Fibronectin type-III" evidence="9">
    <location>
        <begin position="334"/>
        <end position="427"/>
    </location>
</feature>
<dbReference type="UCSC" id="uc009ubr.1">
    <property type="organism name" value="mouse"/>
</dbReference>
<feature type="compositionally biased region" description="Polar residues" evidence="7">
    <location>
        <begin position="511"/>
        <end position="524"/>
    </location>
</feature>
<dbReference type="PeptideAtlas" id="A2AP83"/>
<feature type="region of interest" description="Disordered" evidence="7">
    <location>
        <begin position="78"/>
        <end position="108"/>
    </location>
</feature>
<dbReference type="InterPro" id="IPR050617">
    <property type="entry name" value="E3_ligase_FN3/SPRY"/>
</dbReference>
<sequence length="941" mass="103863">MADNNADTNPTDRITSSSAHATIISTSNAGFYTDINNSIIGPSISTCNQVTSDETQEPPNTKSISSCTSENACNTFISTNDGLRPSDVGSTSENNHGETEANMGAGDNKQILGENQKKSQSSNASLKEHNTENGTQPCCFAIGKPVVSNIQTRSATVSWTLKSNEKYDINSMSFELALYTSDENGIYENIYTGDGVSVALQDLQPSMVYFLRVTTMRGAEHRSVSEVVSFTTPGCEPDPPLAPTLISRTKNSLSLQWKGSNENGSKISSFLLEWDEGKGEDFKSCYSGRLKQHTLFKLNPSTKYSFRLAAKNDFGCSNFSETAVFYTSGKAPTAPLPPKLKEAGIYSLSLEWCAPTNPNPNDTLTYVLEMEEENFGIGFKPAYDGEDLTCTVRNLQRNTTYKFRIFACNLDGRSKPSGEVKYTTLPARPGCPKKPYVVGMIHAHQVTIGWDLPKDNGGMNISSYSLEVCENSDGANLWKIIYNGTQQEFLYNDLQAATTYKLRVFCTSPAGQSRPSDVLTIQTPTLPPESCRSQPLRGKTKGKDANLPDNHSVNGKPEAHVRGKKAKGPHQDRKVHPSSEKKCAAVDTVGVGMFGGTAKVTSPGTIPGRVPVLQEVENRVPAKLSSTCIAIRWEEPDCHGSPITGYNIEYEDKKIVTVKRITEYVLKDLQPNTTYRIRIQAINHYGLSPFSPSIRCKTKPLPPEPPQLNCVVYGHQSLRLKWGTVSSKKKLDYFINYNLLMEDRSGRFSVIYRGPDVTHKVQKLSEYTEYKFKIQACNEAGEGPESDIYTFTTTKSPPTALKAPKVHPLNNNCCEIKWESLEPIEGDPIIYCLQVNTGKKANQIYKGPNTSFSFSNYHANSRYRFKVCAGRRYETSNGLQELWGPYSPSALFSTYKHHSGHGKGSGGKGKGKHNGKVRKYRIGFALIAILCAVAIQYFLFK</sequence>
<evidence type="ECO:0000256" key="1">
    <source>
        <dbReference type="ARBA" id="ARBA00004167"/>
    </source>
</evidence>
<dbReference type="InterPro" id="IPR036116">
    <property type="entry name" value="FN3_sf"/>
</dbReference>
<dbReference type="VEuPathDB" id="HostDB:ENSMUSG00000073012"/>
<evidence type="ECO:0000313" key="10">
    <source>
        <dbReference type="Ensembl" id="ENSMUSP00000088827.5"/>
    </source>
</evidence>
<dbReference type="InterPro" id="IPR013783">
    <property type="entry name" value="Ig-like_fold"/>
</dbReference>
<dbReference type="Gene3D" id="2.60.40.10">
    <property type="entry name" value="Immunoglobulins"/>
    <property type="match status" value="7"/>
</dbReference>
<dbReference type="PROSITE" id="PS50853">
    <property type="entry name" value="FN3"/>
    <property type="match status" value="7"/>
</dbReference>
<dbReference type="OMA" id="SISTCNQ"/>
<feature type="domain" description="Fibronectin type-III" evidence="9">
    <location>
        <begin position="431"/>
        <end position="528"/>
    </location>
</feature>
<keyword evidence="12" id="KW-1185">Reference proteome</keyword>
<dbReference type="AlphaFoldDB" id="A2AP83"/>
<dbReference type="PaxDb" id="10090-ENSMUSP00000088827"/>
<evidence type="ECO:0000256" key="2">
    <source>
        <dbReference type="ARBA" id="ARBA00022692"/>
    </source>
</evidence>
<keyword evidence="13" id="KW-1267">Proteomics identification</keyword>
<comment type="similarity">
    <text evidence="6">Belongs to the FNDC3 family.</text>
</comment>
<feature type="domain" description="Fibronectin type-III" evidence="9">
    <location>
        <begin position="615"/>
        <end position="701"/>
    </location>
</feature>
<feature type="domain" description="Fibronectin type-III" evidence="9">
    <location>
        <begin position="702"/>
        <end position="797"/>
    </location>
</feature>
<keyword evidence="4 8" id="KW-1133">Transmembrane helix</keyword>
<dbReference type="PRINTS" id="PR00014">
    <property type="entry name" value="FNTYPEIII"/>
</dbReference>
<dbReference type="InterPro" id="IPR003961">
    <property type="entry name" value="FN3_dom"/>
</dbReference>
<feature type="compositionally biased region" description="Basic and acidic residues" evidence="7">
    <location>
        <begin position="569"/>
        <end position="581"/>
    </location>
</feature>
<dbReference type="BioGRID-ORCS" id="331491">
    <property type="hits" value="1 hit in 77 CRISPR screens"/>
</dbReference>
<dbReference type="Ensembl" id="ENSMUST00000091282.5">
    <property type="protein sequence ID" value="ENSMUSP00000088827.5"/>
    <property type="gene ID" value="ENSMUSG00000073012.3"/>
</dbReference>
<evidence type="ECO:0000256" key="6">
    <source>
        <dbReference type="ARBA" id="ARBA00038207"/>
    </source>
</evidence>
<dbReference type="CDD" id="cd00063">
    <property type="entry name" value="FN3"/>
    <property type="match status" value="7"/>
</dbReference>
<feature type="domain" description="Fibronectin type-III" evidence="9">
    <location>
        <begin position="239"/>
        <end position="330"/>
    </location>
</feature>
<evidence type="ECO:0000313" key="12">
    <source>
        <dbReference type="Proteomes" id="UP000000589"/>
    </source>
</evidence>
<evidence type="ECO:0000256" key="3">
    <source>
        <dbReference type="ARBA" id="ARBA00022737"/>
    </source>
</evidence>
<dbReference type="GeneTree" id="ENSGT00940000163592"/>
<reference evidence="10" key="4">
    <citation type="submission" date="2025-09" db="UniProtKB">
        <authorList>
            <consortium name="Ensembl"/>
        </authorList>
    </citation>
    <scope>IDENTIFICATION</scope>
    <source>
        <strain evidence="10">C57BL/6J</strain>
    </source>
</reference>
<dbReference type="KEGG" id="mmu:331491"/>
<reference evidence="10 12" key="1">
    <citation type="journal article" date="2009" name="PLoS Biol.">
        <title>Lineage-specific biology revealed by a finished genome assembly of the mouse.</title>
        <authorList>
            <consortium name="Mouse Genome Sequencing Consortium"/>
            <person name="Church D.M."/>
            <person name="Goodstadt L."/>
            <person name="Hillier L.W."/>
            <person name="Zody M.C."/>
            <person name="Goldstein S."/>
            <person name="She X."/>
            <person name="Bult C.J."/>
            <person name="Agarwala R."/>
            <person name="Cherry J.L."/>
            <person name="DiCuccio M."/>
            <person name="Hlavina W."/>
            <person name="Kapustin Y."/>
            <person name="Meric P."/>
            <person name="Maglott D."/>
            <person name="Birtle Z."/>
            <person name="Marques A.C."/>
            <person name="Graves T."/>
            <person name="Zhou S."/>
            <person name="Teague B."/>
            <person name="Potamousis K."/>
            <person name="Churas C."/>
            <person name="Place M."/>
            <person name="Herschleb J."/>
            <person name="Runnheim R."/>
            <person name="Forrest D."/>
            <person name="Amos-Landgraf J."/>
            <person name="Schwartz D.C."/>
            <person name="Cheng Z."/>
            <person name="Lindblad-Toh K."/>
            <person name="Eichler E.E."/>
            <person name="Ponting C.P."/>
        </authorList>
    </citation>
    <scope>NUCLEOTIDE SEQUENCE [LARGE SCALE GENOMIC DNA]</scope>
    <source>
        <strain evidence="10 12">C57BL/6J</strain>
    </source>
</reference>
<dbReference type="RNAct" id="A2AP83">
    <property type="molecule type" value="protein"/>
</dbReference>
<keyword evidence="2 8" id="KW-0812">Transmembrane</keyword>
<dbReference type="SMR" id="A2AP83"/>
<evidence type="ECO:0000256" key="8">
    <source>
        <dbReference type="SAM" id="Phobius"/>
    </source>
</evidence>
<organism evidence="10 12">
    <name type="scientific">Mus musculus</name>
    <name type="common">Mouse</name>
    <dbReference type="NCBI Taxonomy" id="10090"/>
    <lineage>
        <taxon>Eukaryota</taxon>
        <taxon>Metazoa</taxon>
        <taxon>Chordata</taxon>
        <taxon>Craniata</taxon>
        <taxon>Vertebrata</taxon>
        <taxon>Euteleostomi</taxon>
        <taxon>Mammalia</taxon>
        <taxon>Eutheria</taxon>
        <taxon>Euarchontoglires</taxon>
        <taxon>Glires</taxon>
        <taxon>Rodentia</taxon>
        <taxon>Myomorpha</taxon>
        <taxon>Muroidea</taxon>
        <taxon>Muridae</taxon>
        <taxon>Murinae</taxon>
        <taxon>Mus</taxon>
        <taxon>Mus</taxon>
    </lineage>
</organism>
<keyword evidence="5 8" id="KW-0472">Membrane</keyword>
<name>A2AP83_MOUSE</name>
<dbReference type="PANTHER" id="PTHR24099">
    <property type="entry name" value="E3 UBIQUITIN-PROTEIN LIGASE TRIM36-RELATED"/>
    <property type="match status" value="1"/>
</dbReference>
<feature type="domain" description="Fibronectin type-III" evidence="9">
    <location>
        <begin position="141"/>
        <end position="235"/>
    </location>
</feature>
<dbReference type="Bgee" id="ENSMUSG00000073012">
    <property type="expression patterns" value="Expressed in placenta and 1 other cell type or tissue"/>
</dbReference>